<comment type="caution">
    <text evidence="2">The sequence shown here is derived from an EMBL/GenBank/DDBJ whole genome shotgun (WGS) entry which is preliminary data.</text>
</comment>
<dbReference type="InterPro" id="IPR037401">
    <property type="entry name" value="SnoaL-like"/>
</dbReference>
<dbReference type="Proteomes" id="UP001344906">
    <property type="component" value="Unassembled WGS sequence"/>
</dbReference>
<dbReference type="Gene3D" id="3.10.450.50">
    <property type="match status" value="1"/>
</dbReference>
<dbReference type="Pfam" id="PF12680">
    <property type="entry name" value="SnoaL_2"/>
    <property type="match status" value="1"/>
</dbReference>
<name>A0ABQ6G4P7_9CHLR</name>
<proteinExistence type="predicted"/>
<feature type="domain" description="SnoaL-like" evidence="1">
    <location>
        <begin position="13"/>
        <end position="121"/>
    </location>
</feature>
<organism evidence="2 3">
    <name type="scientific">Dictyobacter halimunensis</name>
    <dbReference type="NCBI Taxonomy" id="3026934"/>
    <lineage>
        <taxon>Bacteria</taxon>
        <taxon>Bacillati</taxon>
        <taxon>Chloroflexota</taxon>
        <taxon>Ktedonobacteria</taxon>
        <taxon>Ktedonobacterales</taxon>
        <taxon>Dictyobacteraceae</taxon>
        <taxon>Dictyobacter</taxon>
    </lineage>
</organism>
<protein>
    <recommendedName>
        <fullName evidence="1">SnoaL-like domain-containing protein</fullName>
    </recommendedName>
</protein>
<dbReference type="EMBL" id="BSRI01000002">
    <property type="protein sequence ID" value="GLV60855.1"/>
    <property type="molecule type" value="Genomic_DNA"/>
</dbReference>
<dbReference type="SUPFAM" id="SSF54427">
    <property type="entry name" value="NTF2-like"/>
    <property type="match status" value="1"/>
</dbReference>
<dbReference type="InterPro" id="IPR032710">
    <property type="entry name" value="NTF2-like_dom_sf"/>
</dbReference>
<evidence type="ECO:0000313" key="2">
    <source>
        <dbReference type="EMBL" id="GLV60855.1"/>
    </source>
</evidence>
<sequence>MVNMQESTAVTIARAHIDAWSHQDWEKTRELVAPDVHVAAATTQPMLPDGEASGIDNYMERLIKTAPFIEPGSVQVVSAIGDEKNALVLETMRIALGPGGTMVTMVRASLYLLNENKKIIEERDEFCVLSQ</sequence>
<evidence type="ECO:0000259" key="1">
    <source>
        <dbReference type="Pfam" id="PF12680"/>
    </source>
</evidence>
<evidence type="ECO:0000313" key="3">
    <source>
        <dbReference type="Proteomes" id="UP001344906"/>
    </source>
</evidence>
<gene>
    <name evidence="2" type="ORF">KDH_76740</name>
</gene>
<reference evidence="2 3" key="1">
    <citation type="submission" date="2023-02" db="EMBL/GenBank/DDBJ databases">
        <title>Dictyobacter halimunensis sp. nov., a new member of the class Ktedonobacteria from forest soil in a geothermal area.</title>
        <authorList>
            <person name="Rachmania M.K."/>
            <person name="Ningsih F."/>
            <person name="Sakai Y."/>
            <person name="Yabe S."/>
            <person name="Yokota A."/>
            <person name="Sjamsuridzal W."/>
        </authorList>
    </citation>
    <scope>NUCLEOTIDE SEQUENCE [LARGE SCALE GENOMIC DNA]</scope>
    <source>
        <strain evidence="2 3">S3.2.2.5</strain>
    </source>
</reference>
<accession>A0ABQ6G4P7</accession>
<keyword evidence="3" id="KW-1185">Reference proteome</keyword>